<dbReference type="AlphaFoldDB" id="A0A9D7S6N6"/>
<proteinExistence type="predicted"/>
<comment type="caution">
    <text evidence="5">The sequence shown here is derived from an EMBL/GenBank/DDBJ whole genome shotgun (WGS) entry which is preliminary data.</text>
</comment>
<dbReference type="GO" id="GO:0051304">
    <property type="term" value="P:chromosome separation"/>
    <property type="evidence" value="ECO:0007669"/>
    <property type="project" value="InterPro"/>
</dbReference>
<sequence>MYLPAVESLIFAAPQPITAVDIKYCLENSMALSLNLEEIEMTITELQKRYEPEHFGIELKEIAGGYQFLSKPDHFAIIAEHIKLNNRKKLTKSAMESLAVIAYKQPISKSEVEQIRGVNSDHSIQKLLEKELIEIKGRSEGPGKPILLGTSTRFMEYFGLKNLAEMPRIKDFAMPDHEIGEAAPIEETIPFNVHNQEDRTDDE</sequence>
<reference evidence="5 6" key="1">
    <citation type="submission" date="2020-10" db="EMBL/GenBank/DDBJ databases">
        <title>Connecting structure to function with the recovery of over 1000 high-quality activated sludge metagenome-assembled genomes encoding full-length rRNA genes using long-read sequencing.</title>
        <authorList>
            <person name="Singleton C.M."/>
            <person name="Petriglieri F."/>
            <person name="Kristensen J.M."/>
            <person name="Kirkegaard R.H."/>
            <person name="Michaelsen T.Y."/>
            <person name="Andersen M.H."/>
            <person name="Karst S.M."/>
            <person name="Dueholm M.S."/>
            <person name="Nielsen P.H."/>
            <person name="Albertsen M."/>
        </authorList>
    </citation>
    <scope>NUCLEOTIDE SEQUENCE [LARGE SCALE GENOMIC DNA]</scope>
    <source>
        <strain evidence="5">Ribe_18-Q3-R11-54_BAT3C.373</strain>
    </source>
</reference>
<dbReference type="InterPro" id="IPR036388">
    <property type="entry name" value="WH-like_DNA-bd_sf"/>
</dbReference>
<evidence type="ECO:0000256" key="2">
    <source>
        <dbReference type="ARBA" id="ARBA00022618"/>
    </source>
</evidence>
<evidence type="ECO:0000256" key="1">
    <source>
        <dbReference type="ARBA" id="ARBA00022490"/>
    </source>
</evidence>
<name>A0A9D7S6N6_9BACT</name>
<dbReference type="InterPro" id="IPR005234">
    <property type="entry name" value="ScpB_csome_segregation"/>
</dbReference>
<dbReference type="Proteomes" id="UP000808349">
    <property type="component" value="Unassembled WGS sequence"/>
</dbReference>
<protein>
    <submittedName>
        <fullName evidence="5">SMC-Scp complex subunit ScpB</fullName>
    </submittedName>
</protein>
<evidence type="ECO:0000313" key="5">
    <source>
        <dbReference type="EMBL" id="MBK9716167.1"/>
    </source>
</evidence>
<dbReference type="InterPro" id="IPR036390">
    <property type="entry name" value="WH_DNA-bd_sf"/>
</dbReference>
<dbReference type="EMBL" id="JADKFW010000004">
    <property type="protein sequence ID" value="MBK9716167.1"/>
    <property type="molecule type" value="Genomic_DNA"/>
</dbReference>
<accession>A0A9D7S6N6</accession>
<evidence type="ECO:0000256" key="4">
    <source>
        <dbReference type="ARBA" id="ARBA00023306"/>
    </source>
</evidence>
<keyword evidence="2" id="KW-0132">Cell division</keyword>
<keyword evidence="3" id="KW-0159">Chromosome partition</keyword>
<evidence type="ECO:0000256" key="3">
    <source>
        <dbReference type="ARBA" id="ARBA00022829"/>
    </source>
</evidence>
<organism evidence="5 6">
    <name type="scientific">Candidatus Defluviibacterium haderslevense</name>
    <dbReference type="NCBI Taxonomy" id="2981993"/>
    <lineage>
        <taxon>Bacteria</taxon>
        <taxon>Pseudomonadati</taxon>
        <taxon>Bacteroidota</taxon>
        <taxon>Saprospiria</taxon>
        <taxon>Saprospirales</taxon>
        <taxon>Saprospiraceae</taxon>
        <taxon>Candidatus Defluviibacterium</taxon>
    </lineage>
</organism>
<dbReference type="PIRSF" id="PIRSF019345">
    <property type="entry name" value="ScpB"/>
    <property type="match status" value="1"/>
</dbReference>
<dbReference type="PANTHER" id="PTHR34298:SF2">
    <property type="entry name" value="SEGREGATION AND CONDENSATION PROTEIN B"/>
    <property type="match status" value="1"/>
</dbReference>
<dbReference type="Gene3D" id="1.10.10.10">
    <property type="entry name" value="Winged helix-like DNA-binding domain superfamily/Winged helix DNA-binding domain"/>
    <property type="match status" value="2"/>
</dbReference>
<evidence type="ECO:0000313" key="6">
    <source>
        <dbReference type="Proteomes" id="UP000808349"/>
    </source>
</evidence>
<gene>
    <name evidence="5" type="primary">scpB</name>
    <name evidence="5" type="ORF">IPO85_01325</name>
</gene>
<dbReference type="GO" id="GO:0051301">
    <property type="term" value="P:cell division"/>
    <property type="evidence" value="ECO:0007669"/>
    <property type="project" value="UniProtKB-KW"/>
</dbReference>
<keyword evidence="4" id="KW-0131">Cell cycle</keyword>
<keyword evidence="1" id="KW-0963">Cytoplasm</keyword>
<dbReference type="PANTHER" id="PTHR34298">
    <property type="entry name" value="SEGREGATION AND CONDENSATION PROTEIN B"/>
    <property type="match status" value="1"/>
</dbReference>
<dbReference type="Pfam" id="PF04079">
    <property type="entry name" value="SMC_ScpB"/>
    <property type="match status" value="1"/>
</dbReference>
<dbReference type="SUPFAM" id="SSF46785">
    <property type="entry name" value="Winged helix' DNA-binding domain"/>
    <property type="match status" value="2"/>
</dbReference>
<dbReference type="NCBIfam" id="TIGR00281">
    <property type="entry name" value="SMC-Scp complex subunit ScpB"/>
    <property type="match status" value="1"/>
</dbReference>